<reference evidence="1 2" key="1">
    <citation type="submission" date="2014-09" db="EMBL/GenBank/DDBJ databases">
        <title>Genome sequence of Pseudomonas lutea strain DSM 17257T.</title>
        <authorList>
            <person name="Kwak Y."/>
            <person name="Shin J.-H."/>
        </authorList>
    </citation>
    <scope>NUCLEOTIDE SEQUENCE [LARGE SCALE GENOMIC DNA]</scope>
    <source>
        <strain evidence="1 2">DSM 17257</strain>
    </source>
</reference>
<proteinExistence type="predicted"/>
<gene>
    <name evidence="1" type="ORF">LT42_12865</name>
</gene>
<evidence type="ECO:0000313" key="1">
    <source>
        <dbReference type="EMBL" id="KGF62850.1"/>
    </source>
</evidence>
<organism evidence="1 2">
    <name type="scientific">Pseudomonas lutea</name>
    <dbReference type="NCBI Taxonomy" id="243924"/>
    <lineage>
        <taxon>Bacteria</taxon>
        <taxon>Pseudomonadati</taxon>
        <taxon>Pseudomonadota</taxon>
        <taxon>Gammaproteobacteria</taxon>
        <taxon>Pseudomonadales</taxon>
        <taxon>Pseudomonadaceae</taxon>
        <taxon>Pseudomonas</taxon>
    </lineage>
</organism>
<comment type="caution">
    <text evidence="1">The sequence shown here is derived from an EMBL/GenBank/DDBJ whole genome shotgun (WGS) entry which is preliminary data.</text>
</comment>
<protein>
    <submittedName>
        <fullName evidence="1">Uncharacterized protein</fullName>
    </submittedName>
</protein>
<accession>A0A9X0JHJ2</accession>
<name>A0A9X0JHJ2_9PSED</name>
<dbReference type="Proteomes" id="UP000029719">
    <property type="component" value="Unassembled WGS sequence"/>
</dbReference>
<dbReference type="AlphaFoldDB" id="A0A9X0JHJ2"/>
<sequence length="62" mass="6632">MVSRADSKAGTDCFAVLEIARAVAPSGVASKRKKGRQALMADLRVFIGGTCLRLAFLFLCRS</sequence>
<dbReference type="EMBL" id="JRMB01000002">
    <property type="protein sequence ID" value="KGF62850.1"/>
    <property type="molecule type" value="Genomic_DNA"/>
</dbReference>
<evidence type="ECO:0000313" key="2">
    <source>
        <dbReference type="Proteomes" id="UP000029719"/>
    </source>
</evidence>